<organism evidence="1 2">
    <name type="scientific">Solanum bulbocastanum</name>
    <name type="common">Wild potato</name>
    <dbReference type="NCBI Taxonomy" id="147425"/>
    <lineage>
        <taxon>Eukaryota</taxon>
        <taxon>Viridiplantae</taxon>
        <taxon>Streptophyta</taxon>
        <taxon>Embryophyta</taxon>
        <taxon>Tracheophyta</taxon>
        <taxon>Spermatophyta</taxon>
        <taxon>Magnoliopsida</taxon>
        <taxon>eudicotyledons</taxon>
        <taxon>Gunneridae</taxon>
        <taxon>Pentapetalae</taxon>
        <taxon>asterids</taxon>
        <taxon>lamiids</taxon>
        <taxon>Solanales</taxon>
        <taxon>Solanaceae</taxon>
        <taxon>Solanoideae</taxon>
        <taxon>Solaneae</taxon>
        <taxon>Solanum</taxon>
    </lineage>
</organism>
<gene>
    <name evidence="1" type="ORF">RDI58_004107</name>
</gene>
<name>A0AAN8YLE0_SOLBU</name>
<sequence>MWGKGLSFKINFFL</sequence>
<comment type="caution">
    <text evidence="1">The sequence shown here is derived from an EMBL/GenBank/DDBJ whole genome shotgun (WGS) entry which is preliminary data.</text>
</comment>
<accession>A0AAN8YLE0</accession>
<keyword evidence="2" id="KW-1185">Reference proteome</keyword>
<reference evidence="1 2" key="1">
    <citation type="submission" date="2024-02" db="EMBL/GenBank/DDBJ databases">
        <title>de novo genome assembly of Solanum bulbocastanum strain 11H21.</title>
        <authorList>
            <person name="Hosaka A.J."/>
        </authorList>
    </citation>
    <scope>NUCLEOTIDE SEQUENCE [LARGE SCALE GENOMIC DNA]</scope>
    <source>
        <tissue evidence="1">Young leaves</tissue>
    </source>
</reference>
<dbReference type="Proteomes" id="UP001371456">
    <property type="component" value="Unassembled WGS sequence"/>
</dbReference>
<evidence type="ECO:0000313" key="1">
    <source>
        <dbReference type="EMBL" id="KAK6796406.1"/>
    </source>
</evidence>
<proteinExistence type="predicted"/>
<protein>
    <submittedName>
        <fullName evidence="1">Uncharacterized protein</fullName>
    </submittedName>
</protein>
<dbReference type="EMBL" id="JBANQN010000002">
    <property type="protein sequence ID" value="KAK6796406.1"/>
    <property type="molecule type" value="Genomic_DNA"/>
</dbReference>
<evidence type="ECO:0000313" key="2">
    <source>
        <dbReference type="Proteomes" id="UP001371456"/>
    </source>
</evidence>